<comment type="caution">
    <text evidence="1">The sequence shown here is derived from an EMBL/GenBank/DDBJ whole genome shotgun (WGS) entry which is preliminary data.</text>
</comment>
<organism evidence="1 2">
    <name type="scientific">Novipirellula artificiosorum</name>
    <dbReference type="NCBI Taxonomy" id="2528016"/>
    <lineage>
        <taxon>Bacteria</taxon>
        <taxon>Pseudomonadati</taxon>
        <taxon>Planctomycetota</taxon>
        <taxon>Planctomycetia</taxon>
        <taxon>Pirellulales</taxon>
        <taxon>Pirellulaceae</taxon>
        <taxon>Novipirellula</taxon>
    </lineage>
</organism>
<evidence type="ECO:0000313" key="1">
    <source>
        <dbReference type="EMBL" id="TWU37035.1"/>
    </source>
</evidence>
<dbReference type="Proteomes" id="UP000319143">
    <property type="component" value="Unassembled WGS sequence"/>
</dbReference>
<sequence length="40" mass="4685">MLVDRQGYNGEFGRSGLRQKSLRTFELRISGEIHYPKIEC</sequence>
<name>A0A5C6DLH5_9BACT</name>
<evidence type="ECO:0000313" key="2">
    <source>
        <dbReference type="Proteomes" id="UP000319143"/>
    </source>
</evidence>
<keyword evidence="2" id="KW-1185">Reference proteome</keyword>
<accession>A0A5C6DLH5</accession>
<protein>
    <submittedName>
        <fullName evidence="1">Uncharacterized protein</fullName>
    </submittedName>
</protein>
<gene>
    <name evidence="1" type="ORF">Poly41_31610</name>
</gene>
<dbReference type="AlphaFoldDB" id="A0A5C6DLH5"/>
<dbReference type="EMBL" id="SJPV01000005">
    <property type="protein sequence ID" value="TWU37035.1"/>
    <property type="molecule type" value="Genomic_DNA"/>
</dbReference>
<reference evidence="1 2" key="1">
    <citation type="submission" date="2019-02" db="EMBL/GenBank/DDBJ databases">
        <title>Deep-cultivation of Planctomycetes and their phenomic and genomic characterization uncovers novel biology.</title>
        <authorList>
            <person name="Wiegand S."/>
            <person name="Jogler M."/>
            <person name="Boedeker C."/>
            <person name="Pinto D."/>
            <person name="Vollmers J."/>
            <person name="Rivas-Marin E."/>
            <person name="Kohn T."/>
            <person name="Peeters S.H."/>
            <person name="Heuer A."/>
            <person name="Rast P."/>
            <person name="Oberbeckmann S."/>
            <person name="Bunk B."/>
            <person name="Jeske O."/>
            <person name="Meyerdierks A."/>
            <person name="Storesund J.E."/>
            <person name="Kallscheuer N."/>
            <person name="Luecker S."/>
            <person name="Lage O.M."/>
            <person name="Pohl T."/>
            <person name="Merkel B.J."/>
            <person name="Hornburger P."/>
            <person name="Mueller R.-W."/>
            <person name="Bruemmer F."/>
            <person name="Labrenz M."/>
            <person name="Spormann A.M."/>
            <person name="Op Den Camp H."/>
            <person name="Overmann J."/>
            <person name="Amann R."/>
            <person name="Jetten M.S.M."/>
            <person name="Mascher T."/>
            <person name="Medema M.H."/>
            <person name="Devos D.P."/>
            <person name="Kaster A.-K."/>
            <person name="Ovreas L."/>
            <person name="Rohde M."/>
            <person name="Galperin M.Y."/>
            <person name="Jogler C."/>
        </authorList>
    </citation>
    <scope>NUCLEOTIDE SEQUENCE [LARGE SCALE GENOMIC DNA]</scope>
    <source>
        <strain evidence="1 2">Poly41</strain>
    </source>
</reference>
<proteinExistence type="predicted"/>